<evidence type="ECO:0000313" key="1">
    <source>
        <dbReference type="EMBL" id="KMO41236.1"/>
    </source>
</evidence>
<name>A0A0J6VPU1_9HYPH</name>
<accession>A0A0J6VPU1</accession>
<keyword evidence="2" id="KW-1185">Reference proteome</keyword>
<dbReference type="Proteomes" id="UP000035955">
    <property type="component" value="Unassembled WGS sequence"/>
</dbReference>
<dbReference type="AlphaFoldDB" id="A0A0J6VPU1"/>
<comment type="caution">
    <text evidence="1">The sequence shown here is derived from an EMBL/GenBank/DDBJ whole genome shotgun (WGS) entry which is preliminary data.</text>
</comment>
<dbReference type="PATRIC" id="fig|298794.3.peg.5168"/>
<gene>
    <name evidence="1" type="ORF">VQ02_06075</name>
</gene>
<sequence>MSPATIPCPNFKPDEWRETHERCTEFVTLHGARALEYGWDAVSLFGVSPKDGIIRGDWTGVLMPFWAEFMELTPEYIAFGKVRAFKDQPVRYRGIPVWEFKR</sequence>
<evidence type="ECO:0000313" key="2">
    <source>
        <dbReference type="Proteomes" id="UP000035955"/>
    </source>
</evidence>
<protein>
    <submittedName>
        <fullName evidence="1">Uncharacterized protein</fullName>
    </submittedName>
</protein>
<reference evidence="1 2" key="1">
    <citation type="submission" date="2015-03" db="EMBL/GenBank/DDBJ databases">
        <title>Genome sequencing of Methylobacterium variabile DSM 16961.</title>
        <authorList>
            <person name="Chaudhry V."/>
            <person name="Patil P.B."/>
        </authorList>
    </citation>
    <scope>NUCLEOTIDE SEQUENCE [LARGE SCALE GENOMIC DNA]</scope>
    <source>
        <strain evidence="1 2">DSM 16961</strain>
    </source>
</reference>
<proteinExistence type="predicted"/>
<organism evidence="1 2">
    <name type="scientific">Methylobacterium variabile</name>
    <dbReference type="NCBI Taxonomy" id="298794"/>
    <lineage>
        <taxon>Bacteria</taxon>
        <taxon>Pseudomonadati</taxon>
        <taxon>Pseudomonadota</taxon>
        <taxon>Alphaproteobacteria</taxon>
        <taxon>Hyphomicrobiales</taxon>
        <taxon>Methylobacteriaceae</taxon>
        <taxon>Methylobacterium</taxon>
    </lineage>
</organism>
<dbReference type="EMBL" id="LABY01000035">
    <property type="protein sequence ID" value="KMO41236.1"/>
    <property type="molecule type" value="Genomic_DNA"/>
</dbReference>